<name>A0AAU8A6Z4_9FIRM</name>
<dbReference type="RefSeq" id="WP_353423131.1">
    <property type="nucleotide sequence ID" value="NZ_CP117826.1"/>
</dbReference>
<evidence type="ECO:0000313" key="1">
    <source>
        <dbReference type="EMBL" id="XCC61724.1"/>
    </source>
</evidence>
<dbReference type="EMBL" id="CP117826">
    <property type="protein sequence ID" value="XCC61724.1"/>
    <property type="molecule type" value="Genomic_DNA"/>
</dbReference>
<gene>
    <name evidence="1" type="ORF">PUP29_09320</name>
</gene>
<organism evidence="1">
    <name type="scientific">Christensenella massiliensis</name>
    <dbReference type="NCBI Taxonomy" id="1805714"/>
    <lineage>
        <taxon>Bacteria</taxon>
        <taxon>Bacillati</taxon>
        <taxon>Bacillota</taxon>
        <taxon>Clostridia</taxon>
        <taxon>Christensenellales</taxon>
        <taxon>Christensenellaceae</taxon>
        <taxon>Christensenella</taxon>
    </lineage>
</organism>
<accession>A0AAU8A6Z4</accession>
<sequence length="120" mass="12914">MMIPTLTLKSYSRAKISGISGFENSNIVFICDMDLQKFEARATKDGAPYGVGVGDLLCSMENVAGGEDISFSLSSSMLTQGDGVYRVSLYGKAGDQYFDFGALDFGSINFAGEYGEWSEP</sequence>
<protein>
    <submittedName>
        <fullName evidence="1">Uncharacterized protein</fullName>
    </submittedName>
</protein>
<dbReference type="AlphaFoldDB" id="A0AAU8A6Z4"/>
<proteinExistence type="predicted"/>
<reference evidence="1" key="1">
    <citation type="submission" date="2023-02" db="EMBL/GenBank/DDBJ databases">
        <title>Gut commensal Christensenella minuta modulates host metabolism via a new class of secondary bile acids.</title>
        <authorList>
            <person name="Liu C."/>
        </authorList>
    </citation>
    <scope>NUCLEOTIDE SEQUENCE</scope>
    <source>
        <strain evidence="1">CA70</strain>
    </source>
</reference>